<dbReference type="Proteomes" id="UP000000561">
    <property type="component" value="Chromosome 4"/>
</dbReference>
<accession>A0A0D1E290</accession>
<evidence type="ECO:0000313" key="4">
    <source>
        <dbReference type="Proteomes" id="UP000000561"/>
    </source>
</evidence>
<dbReference type="InterPro" id="IPR051283">
    <property type="entry name" value="Sec_Metabolite_Acyltrans"/>
</dbReference>
<gene>
    <name evidence="3" type="ORF">UMAG_11776</name>
</gene>
<dbReference type="GO" id="GO:0005777">
    <property type="term" value="C:peroxisome"/>
    <property type="evidence" value="ECO:0007669"/>
    <property type="project" value="EnsemblFungi"/>
</dbReference>
<dbReference type="InParanoid" id="A0A0D1E290"/>
<keyword evidence="4" id="KW-1185">Reference proteome</keyword>
<dbReference type="GeneID" id="23567622"/>
<dbReference type="InterPro" id="IPR023213">
    <property type="entry name" value="CAT-like_dom_sf"/>
</dbReference>
<dbReference type="KEGG" id="uma:UMAG_11776"/>
<dbReference type="eggNOG" id="ENOG502SHVS">
    <property type="taxonomic scope" value="Eukaryota"/>
</dbReference>
<dbReference type="STRING" id="237631.A0A0D1E290"/>
<reference evidence="3 4" key="1">
    <citation type="journal article" date="2006" name="Nature">
        <title>Insights from the genome of the biotrophic fungal plant pathogen Ustilago maydis.</title>
        <authorList>
            <person name="Kamper J."/>
            <person name="Kahmann R."/>
            <person name="Bolker M."/>
            <person name="Ma L.J."/>
            <person name="Brefort T."/>
            <person name="Saville B.J."/>
            <person name="Banuett F."/>
            <person name="Kronstad J.W."/>
            <person name="Gold S.E."/>
            <person name="Muller O."/>
            <person name="Perlin M.H."/>
            <person name="Wosten H.A."/>
            <person name="de Vries R."/>
            <person name="Ruiz-Herrera J."/>
            <person name="Reynaga-Pena C.G."/>
            <person name="Snetselaar K."/>
            <person name="McCann M."/>
            <person name="Perez-Martin J."/>
            <person name="Feldbrugge M."/>
            <person name="Basse C.W."/>
            <person name="Steinberg G."/>
            <person name="Ibeas J.I."/>
            <person name="Holloman W."/>
            <person name="Guzman P."/>
            <person name="Farman M."/>
            <person name="Stajich J.E."/>
            <person name="Sentandreu R."/>
            <person name="Gonzalez-Prieto J.M."/>
            <person name="Kennell J.C."/>
            <person name="Molina L."/>
            <person name="Schirawski J."/>
            <person name="Mendoza-Mendoza A."/>
            <person name="Greilinger D."/>
            <person name="Munch K."/>
            <person name="Rossel N."/>
            <person name="Scherer M."/>
            <person name="Vranes M."/>
            <person name="Ladendorf O."/>
            <person name="Vincon V."/>
            <person name="Fuchs U."/>
            <person name="Sandrock B."/>
            <person name="Meng S."/>
            <person name="Ho E.C."/>
            <person name="Cahill M.J."/>
            <person name="Boyce K.J."/>
            <person name="Klose J."/>
            <person name="Klosterman S.J."/>
            <person name="Deelstra H.J."/>
            <person name="Ortiz-Castellanos L."/>
            <person name="Li W."/>
            <person name="Sanchez-Alonso P."/>
            <person name="Schreier P.H."/>
            <person name="Hauser-Hahn I."/>
            <person name="Vaupel M."/>
            <person name="Koopmann E."/>
            <person name="Friedrich G."/>
            <person name="Voss H."/>
            <person name="Schluter T."/>
            <person name="Margolis J."/>
            <person name="Platt D."/>
            <person name="Swimmer C."/>
            <person name="Gnirke A."/>
            <person name="Chen F."/>
            <person name="Vysotskaia V."/>
            <person name="Mannhaupt G."/>
            <person name="Guldener U."/>
            <person name="Munsterkotter M."/>
            <person name="Haase D."/>
            <person name="Oesterheld M."/>
            <person name="Mewes H.W."/>
            <person name="Mauceli E.W."/>
            <person name="DeCaprio D."/>
            <person name="Wade C.M."/>
            <person name="Butler J."/>
            <person name="Young S."/>
            <person name="Jaffe D.B."/>
            <person name="Calvo S."/>
            <person name="Nusbaum C."/>
            <person name="Galagan J."/>
            <person name="Birren B.W."/>
        </authorList>
    </citation>
    <scope>NUCLEOTIDE SEQUENCE [LARGE SCALE GENOMIC DNA]</scope>
    <source>
        <strain evidence="4">DSM 14603 / FGSC 9021 / UM521</strain>
    </source>
</reference>
<dbReference type="OrthoDB" id="1862401at2759"/>
<dbReference type="InterPro" id="IPR054710">
    <property type="entry name" value="Tri101-like_N"/>
</dbReference>
<keyword evidence="1" id="KW-0808">Transferase</keyword>
<dbReference type="RefSeq" id="XP_011388397.1">
    <property type="nucleotide sequence ID" value="XM_011390095.1"/>
</dbReference>
<dbReference type="GO" id="GO:0043387">
    <property type="term" value="P:mycotoxin catabolic process"/>
    <property type="evidence" value="ECO:0007669"/>
    <property type="project" value="EnsemblFungi"/>
</dbReference>
<protein>
    <submittedName>
        <fullName evidence="3">Trichothecene 3-O-acetyltransferase</fullName>
    </submittedName>
</protein>
<sequence length="461" mass="50282">MSFIDRLDVLGCQPSLFKLYTQVAFVYAFDATDDAVQDRVTTALRNGLDRLSAQLPWLCGNVVNEHSAPRTTGTYRIVHADEIALVVKHLGANDSSEPLTLDRLRRAHYPFSLLNEELIAPCMTLNPPGQTLGLAAENAPVLAVQLNYMSDGLILTVVGQHNVMDMVGQANIISWLSKACHGQQMDTEQLAVANMDKSQTLTLFDQRWTPDPDWLNSLRVAPARDAPCDPDSSTRSGKVSWAYVAFSPHSVRALKQVATQTKHAHSGYISSDDAVCAFIWKCVSRARTASMDGGSCTVFARAVDVRGRMNVPCTYPGTLTNMTYNHSTLRDVSAQPLGVIAASLRGQLNSSQLSHDTRALATVIDRLQDKASISITAPVAASTGIMLSSWASVQLHHLDFGLQLGAPVAVRRPSFAPVESLMYIMPKCASSGAVVGMCLRDRDWAQLERDAEWTRHATFLG</sequence>
<organism evidence="3 4">
    <name type="scientific">Mycosarcoma maydis</name>
    <name type="common">Corn smut fungus</name>
    <name type="synonym">Ustilago maydis</name>
    <dbReference type="NCBI Taxonomy" id="5270"/>
    <lineage>
        <taxon>Eukaryota</taxon>
        <taxon>Fungi</taxon>
        <taxon>Dikarya</taxon>
        <taxon>Basidiomycota</taxon>
        <taxon>Ustilaginomycotina</taxon>
        <taxon>Ustilaginomycetes</taxon>
        <taxon>Ustilaginales</taxon>
        <taxon>Ustilaginaceae</taxon>
        <taxon>Mycosarcoma</taxon>
    </lineage>
</organism>
<name>A0A0D1E290_MYCMD</name>
<evidence type="ECO:0000259" key="2">
    <source>
        <dbReference type="Pfam" id="PF22664"/>
    </source>
</evidence>
<dbReference type="Pfam" id="PF22664">
    <property type="entry name" value="TRI-like_N"/>
    <property type="match status" value="1"/>
</dbReference>
<dbReference type="GO" id="GO:0016747">
    <property type="term" value="F:acyltransferase activity, transferring groups other than amino-acyl groups"/>
    <property type="evidence" value="ECO:0000318"/>
    <property type="project" value="GO_Central"/>
</dbReference>
<proteinExistence type="predicted"/>
<evidence type="ECO:0000256" key="1">
    <source>
        <dbReference type="ARBA" id="ARBA00022679"/>
    </source>
</evidence>
<evidence type="ECO:0000313" key="3">
    <source>
        <dbReference type="EMBL" id="KIS70001.1"/>
    </source>
</evidence>
<dbReference type="Gene3D" id="3.30.559.10">
    <property type="entry name" value="Chloramphenicol acetyltransferase-like domain"/>
    <property type="match status" value="2"/>
</dbReference>
<dbReference type="VEuPathDB" id="FungiDB:UMAG_11776"/>
<feature type="domain" description="Trichothecene 3-O-acetyltransferase-like N-terminal" evidence="2">
    <location>
        <begin position="19"/>
        <end position="180"/>
    </location>
</feature>
<dbReference type="PANTHER" id="PTHR31896:SF64">
    <property type="entry name" value="TRICHOTHECENE 3-O-ACETYLTRANSFERASE"/>
    <property type="match status" value="1"/>
</dbReference>
<dbReference type="PANTHER" id="PTHR31896">
    <property type="entry name" value="FAMILY REGULATORY PROTEIN, PUTATIVE (AFU_ORTHOLOGUE AFUA_3G14730)-RELATED"/>
    <property type="match status" value="1"/>
</dbReference>
<dbReference type="GO" id="GO:0045462">
    <property type="term" value="F:trichothecene 3-O-acetyltransferase activity"/>
    <property type="evidence" value="ECO:0007669"/>
    <property type="project" value="EnsemblFungi"/>
</dbReference>
<dbReference type="AlphaFoldDB" id="A0A0D1E290"/>
<dbReference type="EMBL" id="CM003143">
    <property type="protein sequence ID" value="KIS70001.1"/>
    <property type="molecule type" value="Genomic_DNA"/>
</dbReference>